<evidence type="ECO:0000313" key="2">
    <source>
        <dbReference type="Proteomes" id="UP000265663"/>
    </source>
</evidence>
<gene>
    <name evidence="1" type="ORF">GMOD_00003802</name>
</gene>
<keyword evidence="2" id="KW-1185">Reference proteome</keyword>
<accession>A0A3M7M006</accession>
<reference evidence="1 2" key="1">
    <citation type="journal article" date="2014" name="PLoS ONE">
        <title>De novo Genome Assembly of the Fungal Plant Pathogen Pyrenophora semeniperda.</title>
        <authorList>
            <person name="Soliai M.M."/>
            <person name="Meyer S.E."/>
            <person name="Udall J.A."/>
            <person name="Elzinga D.E."/>
            <person name="Hermansen R.A."/>
            <person name="Bodily P.M."/>
            <person name="Hart A.A."/>
            <person name="Coleman C.E."/>
        </authorList>
    </citation>
    <scope>NUCLEOTIDE SEQUENCE [LARGE SCALE GENOMIC DNA]</scope>
    <source>
        <strain evidence="1 2">CCB06</strain>
        <tissue evidence="1">Mycelium</tissue>
    </source>
</reference>
<evidence type="ECO:0000313" key="1">
    <source>
        <dbReference type="EMBL" id="RMZ67786.1"/>
    </source>
</evidence>
<organism evidence="1 2">
    <name type="scientific">Pyrenophora seminiperda CCB06</name>
    <dbReference type="NCBI Taxonomy" id="1302712"/>
    <lineage>
        <taxon>Eukaryota</taxon>
        <taxon>Fungi</taxon>
        <taxon>Dikarya</taxon>
        <taxon>Ascomycota</taxon>
        <taxon>Pezizomycotina</taxon>
        <taxon>Dothideomycetes</taxon>
        <taxon>Pleosporomycetidae</taxon>
        <taxon>Pleosporales</taxon>
        <taxon>Pleosporineae</taxon>
        <taxon>Pleosporaceae</taxon>
        <taxon>Pyrenophora</taxon>
    </lineage>
</organism>
<dbReference type="EMBL" id="KE747814">
    <property type="protein sequence ID" value="RMZ67786.1"/>
    <property type="molecule type" value="Genomic_DNA"/>
</dbReference>
<sequence>MLTYLSID</sequence>
<protein>
    <submittedName>
        <fullName evidence="1">Uncharacterized protein</fullName>
    </submittedName>
</protein>
<proteinExistence type="predicted"/>
<name>A0A3M7M006_9PLEO</name>
<dbReference type="Proteomes" id="UP000265663">
    <property type="component" value="Unassembled WGS sequence"/>
</dbReference>